<keyword evidence="2 4" id="KW-0663">Pyridoxal phosphate</keyword>
<dbReference type="EMBL" id="WNKU01000007">
    <property type="protein sequence ID" value="MTV48934.1"/>
    <property type="molecule type" value="Genomic_DNA"/>
</dbReference>
<dbReference type="Pfam" id="PF01168">
    <property type="entry name" value="Ala_racemase_N"/>
    <property type="match status" value="1"/>
</dbReference>
<name>A0A6I3SJ59_HELMO</name>
<dbReference type="InterPro" id="IPR029066">
    <property type="entry name" value="PLP-binding_barrel"/>
</dbReference>
<feature type="binding site" evidence="4 6">
    <location>
        <position position="152"/>
    </location>
    <ligand>
        <name>substrate</name>
    </ligand>
</feature>
<comment type="function">
    <text evidence="4">Catalyzes the interconversion of L-alanine and D-alanine. May also act on other amino acids.</text>
</comment>
<dbReference type="PANTHER" id="PTHR30511">
    <property type="entry name" value="ALANINE RACEMASE"/>
    <property type="match status" value="1"/>
</dbReference>
<feature type="binding site" evidence="4 6">
    <location>
        <position position="330"/>
    </location>
    <ligand>
        <name>substrate</name>
    </ligand>
</feature>
<protein>
    <recommendedName>
        <fullName evidence="4">Alanine racemase</fullName>
        <ecNumber evidence="4">5.1.1.1</ecNumber>
    </recommendedName>
</protein>
<dbReference type="Gene3D" id="3.20.20.10">
    <property type="entry name" value="Alanine racemase"/>
    <property type="match status" value="1"/>
</dbReference>
<dbReference type="SUPFAM" id="SSF51419">
    <property type="entry name" value="PLP-binding barrel"/>
    <property type="match status" value="1"/>
</dbReference>
<evidence type="ECO:0000256" key="2">
    <source>
        <dbReference type="ARBA" id="ARBA00022898"/>
    </source>
</evidence>
<dbReference type="GO" id="GO:0005829">
    <property type="term" value="C:cytosol"/>
    <property type="evidence" value="ECO:0007669"/>
    <property type="project" value="TreeGrafter"/>
</dbReference>
<dbReference type="InterPro" id="IPR000821">
    <property type="entry name" value="Ala_racemase"/>
</dbReference>
<evidence type="ECO:0000313" key="8">
    <source>
        <dbReference type="EMBL" id="MTV48934.1"/>
    </source>
</evidence>
<dbReference type="Gene3D" id="2.40.37.10">
    <property type="entry name" value="Lyase, Ornithine Decarboxylase, Chain A, domain 1"/>
    <property type="match status" value="1"/>
</dbReference>
<organism evidence="8 9">
    <name type="scientific">Heliobacterium mobile</name>
    <name type="common">Heliobacillus mobilis</name>
    <dbReference type="NCBI Taxonomy" id="28064"/>
    <lineage>
        <taxon>Bacteria</taxon>
        <taxon>Bacillati</taxon>
        <taxon>Bacillota</taxon>
        <taxon>Clostridia</taxon>
        <taxon>Eubacteriales</taxon>
        <taxon>Heliobacteriaceae</taxon>
        <taxon>Heliobacterium</taxon>
    </lineage>
</organism>
<dbReference type="SUPFAM" id="SSF50621">
    <property type="entry name" value="Alanine racemase C-terminal domain-like"/>
    <property type="match status" value="1"/>
</dbReference>
<dbReference type="GO" id="GO:0008784">
    <property type="term" value="F:alanine racemase activity"/>
    <property type="evidence" value="ECO:0007669"/>
    <property type="project" value="UniProtKB-UniRule"/>
</dbReference>
<evidence type="ECO:0000313" key="9">
    <source>
        <dbReference type="Proteomes" id="UP000430670"/>
    </source>
</evidence>
<dbReference type="AlphaFoldDB" id="A0A6I3SJ59"/>
<dbReference type="CDD" id="cd00430">
    <property type="entry name" value="PLPDE_III_AR"/>
    <property type="match status" value="1"/>
</dbReference>
<dbReference type="SMART" id="SM01005">
    <property type="entry name" value="Ala_racemase_C"/>
    <property type="match status" value="1"/>
</dbReference>
<evidence type="ECO:0000259" key="7">
    <source>
        <dbReference type="SMART" id="SM01005"/>
    </source>
</evidence>
<feature type="active site" description="Proton acceptor; specific for L-alanine" evidence="4">
    <location>
        <position position="282"/>
    </location>
</feature>
<dbReference type="NCBIfam" id="TIGR00492">
    <property type="entry name" value="alr"/>
    <property type="match status" value="1"/>
</dbReference>
<feature type="active site" description="Proton acceptor; specific for D-alanine" evidence="4">
    <location>
        <position position="54"/>
    </location>
</feature>
<keyword evidence="9" id="KW-1185">Reference proteome</keyword>
<feature type="domain" description="Alanine racemase C-terminal" evidence="7">
    <location>
        <begin position="261"/>
        <end position="392"/>
    </location>
</feature>
<evidence type="ECO:0000256" key="4">
    <source>
        <dbReference type="HAMAP-Rule" id="MF_01201"/>
    </source>
</evidence>
<keyword evidence="3 4" id="KW-0413">Isomerase</keyword>
<dbReference type="PANTHER" id="PTHR30511:SF0">
    <property type="entry name" value="ALANINE RACEMASE, CATABOLIC-RELATED"/>
    <property type="match status" value="1"/>
</dbReference>
<reference evidence="8 9" key="1">
    <citation type="submission" date="2019-11" db="EMBL/GenBank/DDBJ databases">
        <title>Whole-genome sequence of a the green, strictly anaerobic photosynthetic bacterium Heliobacillus mobilis DSM 6151.</title>
        <authorList>
            <person name="Kyndt J.A."/>
            <person name="Meyer T.E."/>
        </authorList>
    </citation>
    <scope>NUCLEOTIDE SEQUENCE [LARGE SCALE GENOMIC DNA]</scope>
    <source>
        <strain evidence="8 9">DSM 6151</strain>
    </source>
</reference>
<evidence type="ECO:0000256" key="1">
    <source>
        <dbReference type="ARBA" id="ARBA00001933"/>
    </source>
</evidence>
<comment type="similarity">
    <text evidence="4">Belongs to the alanine racemase family.</text>
</comment>
<comment type="caution">
    <text evidence="8">The sequence shown here is derived from an EMBL/GenBank/DDBJ whole genome shotgun (WGS) entry which is preliminary data.</text>
</comment>
<dbReference type="HAMAP" id="MF_01201">
    <property type="entry name" value="Ala_racemase"/>
    <property type="match status" value="1"/>
</dbReference>
<accession>A0A6I3SJ59</accession>
<dbReference type="Pfam" id="PF00842">
    <property type="entry name" value="Ala_racemase_C"/>
    <property type="match status" value="1"/>
</dbReference>
<dbReference type="GO" id="GO:0030632">
    <property type="term" value="P:D-alanine biosynthetic process"/>
    <property type="evidence" value="ECO:0007669"/>
    <property type="project" value="UniProtKB-UniRule"/>
</dbReference>
<evidence type="ECO:0000256" key="3">
    <source>
        <dbReference type="ARBA" id="ARBA00023235"/>
    </source>
</evidence>
<dbReference type="UniPathway" id="UPA00042">
    <property type="reaction ID" value="UER00497"/>
</dbReference>
<dbReference type="Proteomes" id="UP000430670">
    <property type="component" value="Unassembled WGS sequence"/>
</dbReference>
<comment type="catalytic activity">
    <reaction evidence="4">
        <text>L-alanine = D-alanine</text>
        <dbReference type="Rhea" id="RHEA:20249"/>
        <dbReference type="ChEBI" id="CHEBI:57416"/>
        <dbReference type="ChEBI" id="CHEBI:57972"/>
        <dbReference type="EC" id="5.1.1.1"/>
    </reaction>
</comment>
<evidence type="ECO:0000256" key="5">
    <source>
        <dbReference type="PIRSR" id="PIRSR600821-50"/>
    </source>
</evidence>
<dbReference type="InterPro" id="IPR020622">
    <property type="entry name" value="Ala_racemase_pyridoxalP-BS"/>
</dbReference>
<dbReference type="GO" id="GO:0030170">
    <property type="term" value="F:pyridoxal phosphate binding"/>
    <property type="evidence" value="ECO:0007669"/>
    <property type="project" value="UniProtKB-UniRule"/>
</dbReference>
<evidence type="ECO:0000256" key="6">
    <source>
        <dbReference type="PIRSR" id="PIRSR600821-52"/>
    </source>
</evidence>
<dbReference type="EC" id="5.1.1.1" evidence="4"/>
<dbReference type="PRINTS" id="PR00992">
    <property type="entry name" value="ALARACEMASE"/>
</dbReference>
<comment type="cofactor">
    <cofactor evidence="1 4 5">
        <name>pyridoxal 5'-phosphate</name>
        <dbReference type="ChEBI" id="CHEBI:597326"/>
    </cofactor>
</comment>
<sequence>MQPFFESQTPFYSKNYPLDGRPAWSEINLKAFVHNLRVLRQVTRRESKFLAVIKADAYGHGALPLARAAVQEGVDGFVVAILDEGIHLRQGGIDVPILILGYTPPAACEQVVQYDLSQTVYSLPVAEALSQAARRLGKKARVHLKVETGMGRVGFYGEEAIRNMLAVARLPGIEVEGIFSHFATADEKDKSFAQRQLEQFLETVERLRQAGLEIPLRHMANSAGIIDLPESHLEAVRAGISLYGYYPSGEVNREQVSLLPVMTLKARIVQVKEVPAGMPVSYGCTYRCPRPTRIATVPLGYADGIPRVLSGRIQLYGRGGTFPQVGRVCMDHIMADIGESPLTEGDEVVLFGRWMEGSEWRQASVEDWSQKLGTISYEILCGISPRIPRCYIP</sequence>
<proteinExistence type="inferred from homology"/>
<dbReference type="OrthoDB" id="9813814at2"/>
<comment type="pathway">
    <text evidence="4">Amino-acid biosynthesis; D-alanine biosynthesis; D-alanine from L-alanine: step 1/1.</text>
</comment>
<feature type="modified residue" description="N6-(pyridoxal phosphate)lysine" evidence="4 5">
    <location>
        <position position="54"/>
    </location>
</feature>
<gene>
    <name evidence="8" type="primary">alr</name>
    <name evidence="8" type="ORF">GJ688_08050</name>
</gene>
<dbReference type="PROSITE" id="PS00395">
    <property type="entry name" value="ALANINE_RACEMASE"/>
    <property type="match status" value="1"/>
</dbReference>
<dbReference type="InterPro" id="IPR009006">
    <property type="entry name" value="Ala_racemase/Decarboxylase_C"/>
</dbReference>
<dbReference type="FunFam" id="3.20.20.10:FF:000002">
    <property type="entry name" value="Alanine racemase"/>
    <property type="match status" value="1"/>
</dbReference>
<dbReference type="InterPro" id="IPR001608">
    <property type="entry name" value="Ala_racemase_N"/>
</dbReference>
<dbReference type="InterPro" id="IPR011079">
    <property type="entry name" value="Ala_racemase_C"/>
</dbReference>